<accession>A0ABD5ZHM4</accession>
<protein>
    <recommendedName>
        <fullName evidence="2">DUF7389 domain-containing protein</fullName>
    </recommendedName>
</protein>
<dbReference type="EMBL" id="JBHTAA010000005">
    <property type="protein sequence ID" value="MFC7204710.1"/>
    <property type="molecule type" value="Genomic_DNA"/>
</dbReference>
<organism evidence="3 4">
    <name type="scientific">Haloferax namakaokahaiae</name>
    <dbReference type="NCBI Taxonomy" id="1748331"/>
    <lineage>
        <taxon>Archaea</taxon>
        <taxon>Methanobacteriati</taxon>
        <taxon>Methanobacteriota</taxon>
        <taxon>Stenosarchaea group</taxon>
        <taxon>Halobacteria</taxon>
        <taxon>Halobacteriales</taxon>
        <taxon>Haloferacaceae</taxon>
        <taxon>Haloferax</taxon>
    </lineage>
</organism>
<feature type="region of interest" description="Disordered" evidence="1">
    <location>
        <begin position="58"/>
        <end position="78"/>
    </location>
</feature>
<sequence>MSDEFETKIVVTRGSGTNDREKFTTKVTAPTIDILNDRVEQVRQSVEKWAEDFRAIQPDGRKSRGLTNDQSTLTEAES</sequence>
<dbReference type="Proteomes" id="UP001596481">
    <property type="component" value="Unassembled WGS sequence"/>
</dbReference>
<dbReference type="InterPro" id="IPR055813">
    <property type="entry name" value="DUF7389"/>
</dbReference>
<reference evidence="3 4" key="1">
    <citation type="journal article" date="2019" name="Int. J. Syst. Evol. Microbiol.">
        <title>The Global Catalogue of Microorganisms (GCM) 10K type strain sequencing project: providing services to taxonomists for standard genome sequencing and annotation.</title>
        <authorList>
            <consortium name="The Broad Institute Genomics Platform"/>
            <consortium name="The Broad Institute Genome Sequencing Center for Infectious Disease"/>
            <person name="Wu L."/>
            <person name="Ma J."/>
        </authorList>
    </citation>
    <scope>NUCLEOTIDE SEQUENCE [LARGE SCALE GENOMIC DNA]</scope>
    <source>
        <strain evidence="3 4">DSM 29988</strain>
    </source>
</reference>
<feature type="domain" description="DUF7389" evidence="2">
    <location>
        <begin position="9"/>
        <end position="59"/>
    </location>
</feature>
<gene>
    <name evidence="3" type="ORF">ACFQJC_14415</name>
</gene>
<proteinExistence type="predicted"/>
<evidence type="ECO:0000259" key="2">
    <source>
        <dbReference type="Pfam" id="PF24115"/>
    </source>
</evidence>
<comment type="caution">
    <text evidence="3">The sequence shown here is derived from an EMBL/GenBank/DDBJ whole genome shotgun (WGS) entry which is preliminary data.</text>
</comment>
<name>A0ABD5ZHM4_9EURY</name>
<keyword evidence="4" id="KW-1185">Reference proteome</keyword>
<evidence type="ECO:0000313" key="4">
    <source>
        <dbReference type="Proteomes" id="UP001596481"/>
    </source>
</evidence>
<evidence type="ECO:0000256" key="1">
    <source>
        <dbReference type="SAM" id="MobiDB-lite"/>
    </source>
</evidence>
<dbReference type="RefSeq" id="WP_390224629.1">
    <property type="nucleotide sequence ID" value="NZ_JBHTAA010000005.1"/>
</dbReference>
<feature type="compositionally biased region" description="Polar residues" evidence="1">
    <location>
        <begin position="65"/>
        <end position="78"/>
    </location>
</feature>
<evidence type="ECO:0000313" key="3">
    <source>
        <dbReference type="EMBL" id="MFC7204710.1"/>
    </source>
</evidence>
<dbReference type="AlphaFoldDB" id="A0ABD5ZHM4"/>
<dbReference type="Pfam" id="PF24115">
    <property type="entry name" value="DUF7389"/>
    <property type="match status" value="1"/>
</dbReference>